<dbReference type="InterPro" id="IPR009057">
    <property type="entry name" value="Homeodomain-like_sf"/>
</dbReference>
<feature type="domain" description="HTH araC/xylS-type" evidence="9">
    <location>
        <begin position="423"/>
        <end position="521"/>
    </location>
</feature>
<dbReference type="PROSITE" id="PS01124">
    <property type="entry name" value="HTH_ARAC_FAMILY_2"/>
    <property type="match status" value="1"/>
</dbReference>
<keyword evidence="3 8" id="KW-0597">Phosphoprotein</keyword>
<accession>A0A430B391</accession>
<evidence type="ECO:0000256" key="6">
    <source>
        <dbReference type="ARBA" id="ARBA00023125"/>
    </source>
</evidence>
<dbReference type="InterPro" id="IPR051552">
    <property type="entry name" value="HptR"/>
</dbReference>
<dbReference type="SMART" id="SM00342">
    <property type="entry name" value="HTH_ARAC"/>
    <property type="match status" value="1"/>
</dbReference>
<protein>
    <recommendedName>
        <fullName evidence="13">DNA-binding response regulator</fullName>
    </recommendedName>
</protein>
<dbReference type="InterPro" id="IPR018060">
    <property type="entry name" value="HTH_AraC"/>
</dbReference>
<evidence type="ECO:0000256" key="3">
    <source>
        <dbReference type="ARBA" id="ARBA00022553"/>
    </source>
</evidence>
<evidence type="ECO:0000256" key="8">
    <source>
        <dbReference type="PROSITE-ProRule" id="PRU00169"/>
    </source>
</evidence>
<evidence type="ECO:0000313" key="12">
    <source>
        <dbReference type="Proteomes" id="UP000286773"/>
    </source>
</evidence>
<gene>
    <name evidence="11" type="ORF">CBF27_01620</name>
</gene>
<keyword evidence="5" id="KW-0805">Transcription regulation</keyword>
<dbReference type="GO" id="GO:0003700">
    <property type="term" value="F:DNA-binding transcription factor activity"/>
    <property type="evidence" value="ECO:0007669"/>
    <property type="project" value="InterPro"/>
</dbReference>
<dbReference type="Proteomes" id="UP000286773">
    <property type="component" value="Unassembled WGS sequence"/>
</dbReference>
<reference evidence="11 12" key="1">
    <citation type="submission" date="2017-05" db="EMBL/GenBank/DDBJ databases">
        <title>Vagococcus spp. assemblies.</title>
        <authorList>
            <person name="Gulvik C.A."/>
        </authorList>
    </citation>
    <scope>NUCLEOTIDE SEQUENCE [LARGE SCALE GENOMIC DNA]</scope>
    <source>
        <strain evidence="11 12">LMG 24798</strain>
    </source>
</reference>
<dbReference type="Gene3D" id="1.10.10.60">
    <property type="entry name" value="Homeodomain-like"/>
    <property type="match status" value="2"/>
</dbReference>
<keyword evidence="6" id="KW-0238">DNA-binding</keyword>
<dbReference type="SUPFAM" id="SSF46689">
    <property type="entry name" value="Homeodomain-like"/>
    <property type="match status" value="2"/>
</dbReference>
<dbReference type="PRINTS" id="PR00032">
    <property type="entry name" value="HTHARAC"/>
</dbReference>
<feature type="modified residue" description="4-aspartylphosphate" evidence="8">
    <location>
        <position position="73"/>
    </location>
</feature>
<organism evidence="11 12">
    <name type="scientific">Vagococcus acidifermentans</name>
    <dbReference type="NCBI Taxonomy" id="564710"/>
    <lineage>
        <taxon>Bacteria</taxon>
        <taxon>Bacillati</taxon>
        <taxon>Bacillota</taxon>
        <taxon>Bacilli</taxon>
        <taxon>Lactobacillales</taxon>
        <taxon>Enterococcaceae</taxon>
        <taxon>Vagococcus</taxon>
    </lineage>
</organism>
<keyword evidence="4" id="KW-0902">Two-component regulatory system</keyword>
<dbReference type="AlphaFoldDB" id="A0A430B391"/>
<dbReference type="PROSITE" id="PS50110">
    <property type="entry name" value="RESPONSE_REGULATORY"/>
    <property type="match status" value="1"/>
</dbReference>
<dbReference type="Gene3D" id="3.40.50.2300">
    <property type="match status" value="1"/>
</dbReference>
<evidence type="ECO:0000313" key="11">
    <source>
        <dbReference type="EMBL" id="RSU14701.1"/>
    </source>
</evidence>
<evidence type="ECO:0000256" key="1">
    <source>
        <dbReference type="ARBA" id="ARBA00004496"/>
    </source>
</evidence>
<dbReference type="InterPro" id="IPR001789">
    <property type="entry name" value="Sig_transdc_resp-reg_receiver"/>
</dbReference>
<sequence length="532" mass="61192">MGRHNGIIENPISGKGGVQLKLLIVDDEKLILKGIKQLIEQANLKLTDIYLANSGQEALAIFQKERPEIVMTDIRMPKMSGLDLIKEMKKLPIPFKSIIISSYDDFSYAKEGILLGIENYLIKPINQTELIQTIQETLDKITNERSHKQLWTTDEKEIFKDNFFRRLIQNNLVEHDFDNWSELLKPFDNWHEIAVVTIKWQSSLAPEYKDELILQLKAAMPDGLVINISSEELALLCQYDSRLQTRLTSRLEQLFFFRELFVTIGTPVTIANESHISYDSAQKLQSYSLVFGFGKIVSEHDIKKNAQLTERLISHEELTELIHQQSLASVKSKFLQLEAAIKQTQLSPSSIQNITIGIGLMLYRISVDAGISDDDEITFLRALIGKITQKKTTQEIFALLLADAEQLIARLQLSQTTVSPIIQRMLRMVEKDLSIHYSLKDLADHFNMNPAYLGQLFQKEIGTSYNQYCHQLRLKQANEQIIQTDKSIRQISKELGYEDISYFYRLYKKEYGFTPNKARANKLLYHGVNNVQ</sequence>
<feature type="domain" description="Response regulatory" evidence="10">
    <location>
        <begin position="21"/>
        <end position="138"/>
    </location>
</feature>
<dbReference type="GO" id="GO:0043565">
    <property type="term" value="F:sequence-specific DNA binding"/>
    <property type="evidence" value="ECO:0007669"/>
    <property type="project" value="InterPro"/>
</dbReference>
<evidence type="ECO:0000256" key="4">
    <source>
        <dbReference type="ARBA" id="ARBA00023012"/>
    </source>
</evidence>
<dbReference type="InterPro" id="IPR011006">
    <property type="entry name" value="CheY-like_superfamily"/>
</dbReference>
<evidence type="ECO:0000256" key="5">
    <source>
        <dbReference type="ARBA" id="ARBA00023015"/>
    </source>
</evidence>
<dbReference type="PANTHER" id="PTHR42713:SF3">
    <property type="entry name" value="TRANSCRIPTIONAL REGULATORY PROTEIN HPTR"/>
    <property type="match status" value="1"/>
</dbReference>
<dbReference type="GO" id="GO:0005737">
    <property type="term" value="C:cytoplasm"/>
    <property type="evidence" value="ECO:0007669"/>
    <property type="project" value="UniProtKB-SubCell"/>
</dbReference>
<keyword evidence="12" id="KW-1185">Reference proteome</keyword>
<dbReference type="OrthoDB" id="342399at2"/>
<dbReference type="CDD" id="cd17536">
    <property type="entry name" value="REC_YesN-like"/>
    <property type="match status" value="1"/>
</dbReference>
<proteinExistence type="predicted"/>
<name>A0A430B391_9ENTE</name>
<evidence type="ECO:0000256" key="2">
    <source>
        <dbReference type="ARBA" id="ARBA00022490"/>
    </source>
</evidence>
<dbReference type="EMBL" id="NGKC01000001">
    <property type="protein sequence ID" value="RSU14701.1"/>
    <property type="molecule type" value="Genomic_DNA"/>
</dbReference>
<dbReference type="GO" id="GO:0000160">
    <property type="term" value="P:phosphorelay signal transduction system"/>
    <property type="evidence" value="ECO:0007669"/>
    <property type="project" value="UniProtKB-KW"/>
</dbReference>
<dbReference type="Pfam" id="PF12833">
    <property type="entry name" value="HTH_18"/>
    <property type="match status" value="1"/>
</dbReference>
<dbReference type="InterPro" id="IPR020449">
    <property type="entry name" value="Tscrpt_reg_AraC-type_HTH"/>
</dbReference>
<comment type="caution">
    <text evidence="11">The sequence shown here is derived from an EMBL/GenBank/DDBJ whole genome shotgun (WGS) entry which is preliminary data.</text>
</comment>
<dbReference type="PANTHER" id="PTHR42713">
    <property type="entry name" value="HISTIDINE KINASE-RELATED"/>
    <property type="match status" value="1"/>
</dbReference>
<evidence type="ECO:0008006" key="13">
    <source>
        <dbReference type="Google" id="ProtNLM"/>
    </source>
</evidence>
<dbReference type="SUPFAM" id="SSF52172">
    <property type="entry name" value="CheY-like"/>
    <property type="match status" value="1"/>
</dbReference>
<evidence type="ECO:0000259" key="9">
    <source>
        <dbReference type="PROSITE" id="PS01124"/>
    </source>
</evidence>
<dbReference type="Pfam" id="PF00072">
    <property type="entry name" value="Response_reg"/>
    <property type="match status" value="1"/>
</dbReference>
<keyword evidence="2" id="KW-0963">Cytoplasm</keyword>
<comment type="subcellular location">
    <subcellularLocation>
        <location evidence="1">Cytoplasm</location>
    </subcellularLocation>
</comment>
<evidence type="ECO:0000256" key="7">
    <source>
        <dbReference type="ARBA" id="ARBA00023163"/>
    </source>
</evidence>
<evidence type="ECO:0000259" key="10">
    <source>
        <dbReference type="PROSITE" id="PS50110"/>
    </source>
</evidence>
<dbReference type="SMART" id="SM00448">
    <property type="entry name" value="REC"/>
    <property type="match status" value="1"/>
</dbReference>
<keyword evidence="7" id="KW-0804">Transcription</keyword>